<dbReference type="VEuPathDB" id="FungiDB:MELLADRAFT_114854"/>
<feature type="region of interest" description="Disordered" evidence="9">
    <location>
        <begin position="1"/>
        <end position="35"/>
    </location>
</feature>
<evidence type="ECO:0000256" key="10">
    <source>
        <dbReference type="SAM" id="Phobius"/>
    </source>
</evidence>
<sequence length="225" mass="25327">MAASKRKGKSSLPPSSPSKASEIKPDADSDLDESVEFEQEQVVPVKVNNGSITELKNALDDSTKVHLTKNHNFIEDHSHDDIKLTLGWVSSLLAGAVSFAGWHYGWEKTQGYTLYVVVVYWIIATIALVHATFVQKQIIYVGRRASMNDKSTFERITISTESTSYDPIYKVNLDYEIPKKNGIKKYQTDLKPHYKDFFDVDGTLMESIWNSYLDGILKTAISKAN</sequence>
<dbReference type="GeneID" id="18925480"/>
<comment type="similarity">
    <text evidence="2">Belongs to the SPCS2 family.</text>
</comment>
<protein>
    <recommendedName>
        <fullName evidence="3">Signal peptidase complex subunit 2</fullName>
    </recommendedName>
</protein>
<evidence type="ECO:0000313" key="12">
    <source>
        <dbReference type="Proteomes" id="UP000001072"/>
    </source>
</evidence>
<dbReference type="OrthoDB" id="29558at2759"/>
<evidence type="ECO:0000256" key="2">
    <source>
        <dbReference type="ARBA" id="ARBA00007324"/>
    </source>
</evidence>
<comment type="subcellular location">
    <subcellularLocation>
        <location evidence="1">Endoplasmic reticulum membrane</location>
        <topology evidence="1">Multi-pass membrane protein</topology>
    </subcellularLocation>
</comment>
<dbReference type="Proteomes" id="UP000001072">
    <property type="component" value="Unassembled WGS sequence"/>
</dbReference>
<dbReference type="RefSeq" id="XP_007403601.1">
    <property type="nucleotide sequence ID" value="XM_007403539.1"/>
</dbReference>
<name>F4R3P3_MELLP</name>
<evidence type="ECO:0000313" key="11">
    <source>
        <dbReference type="EMBL" id="EGG12663.1"/>
    </source>
</evidence>
<dbReference type="PANTHER" id="PTHR13085:SF0">
    <property type="entry name" value="SIGNAL PEPTIDASE COMPLEX SUBUNIT 2"/>
    <property type="match status" value="1"/>
</dbReference>
<dbReference type="HOGENOM" id="CLU_1230168_0_0_1"/>
<dbReference type="eggNOG" id="KOG4072">
    <property type="taxonomic scope" value="Eukaryota"/>
</dbReference>
<keyword evidence="7 10" id="KW-0472">Membrane</keyword>
<evidence type="ECO:0000256" key="4">
    <source>
        <dbReference type="ARBA" id="ARBA00022692"/>
    </source>
</evidence>
<evidence type="ECO:0000256" key="8">
    <source>
        <dbReference type="ARBA" id="ARBA00045608"/>
    </source>
</evidence>
<keyword evidence="12" id="KW-1185">Reference proteome</keyword>
<evidence type="ECO:0000256" key="1">
    <source>
        <dbReference type="ARBA" id="ARBA00004477"/>
    </source>
</evidence>
<dbReference type="GO" id="GO:0006465">
    <property type="term" value="P:signal peptide processing"/>
    <property type="evidence" value="ECO:0007669"/>
    <property type="project" value="InterPro"/>
</dbReference>
<feature type="transmembrane region" description="Helical" evidence="10">
    <location>
        <begin position="86"/>
        <end position="106"/>
    </location>
</feature>
<dbReference type="PANTHER" id="PTHR13085">
    <property type="entry name" value="MICROSOMAL SIGNAL PEPTIDASE 25 KDA SUBUNIT"/>
    <property type="match status" value="1"/>
</dbReference>
<reference evidence="12" key="1">
    <citation type="journal article" date="2011" name="Proc. Natl. Acad. Sci. U.S.A.">
        <title>Obligate biotrophy features unraveled by the genomic analysis of rust fungi.</title>
        <authorList>
            <person name="Duplessis S."/>
            <person name="Cuomo C.A."/>
            <person name="Lin Y.-C."/>
            <person name="Aerts A."/>
            <person name="Tisserant E."/>
            <person name="Veneault-Fourrey C."/>
            <person name="Joly D.L."/>
            <person name="Hacquard S."/>
            <person name="Amselem J."/>
            <person name="Cantarel B.L."/>
            <person name="Chiu R."/>
            <person name="Coutinho P.M."/>
            <person name="Feau N."/>
            <person name="Field M."/>
            <person name="Frey P."/>
            <person name="Gelhaye E."/>
            <person name="Goldberg J."/>
            <person name="Grabherr M.G."/>
            <person name="Kodira C.D."/>
            <person name="Kohler A."/>
            <person name="Kuees U."/>
            <person name="Lindquist E.A."/>
            <person name="Lucas S.M."/>
            <person name="Mago R."/>
            <person name="Mauceli E."/>
            <person name="Morin E."/>
            <person name="Murat C."/>
            <person name="Pangilinan J.L."/>
            <person name="Park R."/>
            <person name="Pearson M."/>
            <person name="Quesneville H."/>
            <person name="Rouhier N."/>
            <person name="Sakthikumar S."/>
            <person name="Salamov A.A."/>
            <person name="Schmutz J."/>
            <person name="Selles B."/>
            <person name="Shapiro H."/>
            <person name="Tanguay P."/>
            <person name="Tuskan G.A."/>
            <person name="Henrissat B."/>
            <person name="Van de Peer Y."/>
            <person name="Rouze P."/>
            <person name="Ellis J.G."/>
            <person name="Dodds P.N."/>
            <person name="Schein J.E."/>
            <person name="Zhong S."/>
            <person name="Hamelin R.C."/>
            <person name="Grigoriev I.V."/>
            <person name="Szabo L.J."/>
            <person name="Martin F."/>
        </authorList>
    </citation>
    <scope>NUCLEOTIDE SEQUENCE [LARGE SCALE GENOMIC DNA]</scope>
    <source>
        <strain evidence="12">98AG31 / pathotype 3-4-7</strain>
    </source>
</reference>
<accession>F4R3P3</accession>
<proteinExistence type="inferred from homology"/>
<dbReference type="EMBL" id="GL883090">
    <property type="protein sequence ID" value="EGG12663.1"/>
    <property type="molecule type" value="Genomic_DNA"/>
</dbReference>
<evidence type="ECO:0000256" key="7">
    <source>
        <dbReference type="ARBA" id="ARBA00023136"/>
    </source>
</evidence>
<evidence type="ECO:0000256" key="6">
    <source>
        <dbReference type="ARBA" id="ARBA00022989"/>
    </source>
</evidence>
<organism evidence="12">
    <name type="scientific">Melampsora larici-populina (strain 98AG31 / pathotype 3-4-7)</name>
    <name type="common">Poplar leaf rust fungus</name>
    <dbReference type="NCBI Taxonomy" id="747676"/>
    <lineage>
        <taxon>Eukaryota</taxon>
        <taxon>Fungi</taxon>
        <taxon>Dikarya</taxon>
        <taxon>Basidiomycota</taxon>
        <taxon>Pucciniomycotina</taxon>
        <taxon>Pucciniomycetes</taxon>
        <taxon>Pucciniales</taxon>
        <taxon>Melampsoraceae</taxon>
        <taxon>Melampsora</taxon>
    </lineage>
</organism>
<keyword evidence="5" id="KW-0256">Endoplasmic reticulum</keyword>
<dbReference type="STRING" id="747676.F4R3P3"/>
<gene>
    <name evidence="11" type="ORF">MELLADRAFT_114854</name>
</gene>
<evidence type="ECO:0000256" key="3">
    <source>
        <dbReference type="ARBA" id="ARBA00017057"/>
    </source>
</evidence>
<dbReference type="InParanoid" id="F4R3P3"/>
<dbReference type="KEGG" id="mlr:MELLADRAFT_114854"/>
<keyword evidence="6 10" id="KW-1133">Transmembrane helix</keyword>
<evidence type="ECO:0000256" key="5">
    <source>
        <dbReference type="ARBA" id="ARBA00022824"/>
    </source>
</evidence>
<dbReference type="Pfam" id="PF06703">
    <property type="entry name" value="SPC25"/>
    <property type="match status" value="1"/>
</dbReference>
<evidence type="ECO:0000256" key="9">
    <source>
        <dbReference type="SAM" id="MobiDB-lite"/>
    </source>
</evidence>
<dbReference type="GO" id="GO:0045047">
    <property type="term" value="P:protein targeting to ER"/>
    <property type="evidence" value="ECO:0007669"/>
    <property type="project" value="TreeGrafter"/>
</dbReference>
<dbReference type="AlphaFoldDB" id="F4R3P3"/>
<comment type="function">
    <text evidence="8">Component of the signal peptidase complex (SPC) which catalyzes the cleavage of N-terminal signal sequences from nascent proteins as they are translocated into the lumen of the endoplasmic reticulum. Enhances the enzymatic activity of SPC and facilitates the interactions between different components of the translocation site.</text>
</comment>
<feature type="compositionally biased region" description="Low complexity" evidence="9">
    <location>
        <begin position="10"/>
        <end position="20"/>
    </location>
</feature>
<dbReference type="InterPro" id="IPR009582">
    <property type="entry name" value="Spc2/SPCS2"/>
</dbReference>
<keyword evidence="4 10" id="KW-0812">Transmembrane</keyword>
<feature type="transmembrane region" description="Helical" evidence="10">
    <location>
        <begin position="112"/>
        <end position="134"/>
    </location>
</feature>
<dbReference type="GO" id="GO:0005787">
    <property type="term" value="C:signal peptidase complex"/>
    <property type="evidence" value="ECO:0007669"/>
    <property type="project" value="InterPro"/>
</dbReference>